<feature type="transmembrane region" description="Helical" evidence="1">
    <location>
        <begin position="459"/>
        <end position="478"/>
    </location>
</feature>
<dbReference type="RefSeq" id="WP_345706228.1">
    <property type="nucleotide sequence ID" value="NZ_BAABKV010000001.1"/>
</dbReference>
<reference evidence="3" key="1">
    <citation type="journal article" date="2019" name="Int. J. Syst. Evol. Microbiol.">
        <title>The Global Catalogue of Microorganisms (GCM) 10K type strain sequencing project: providing services to taxonomists for standard genome sequencing and annotation.</title>
        <authorList>
            <consortium name="The Broad Institute Genomics Platform"/>
            <consortium name="The Broad Institute Genome Sequencing Center for Infectious Disease"/>
            <person name="Wu L."/>
            <person name="Ma J."/>
        </authorList>
    </citation>
    <scope>NUCLEOTIDE SEQUENCE [LARGE SCALE GENOMIC DNA]</scope>
    <source>
        <strain evidence="3">CGMCC 1.12859</strain>
    </source>
</reference>
<comment type="caution">
    <text evidence="2">The sequence shown here is derived from an EMBL/GenBank/DDBJ whole genome shotgun (WGS) entry which is preliminary data.</text>
</comment>
<keyword evidence="1" id="KW-0812">Transmembrane</keyword>
<evidence type="ECO:0000256" key="1">
    <source>
        <dbReference type="SAM" id="Phobius"/>
    </source>
</evidence>
<dbReference type="EMBL" id="JBHTAJ010000030">
    <property type="protein sequence ID" value="MFC7181316.1"/>
    <property type="molecule type" value="Genomic_DNA"/>
</dbReference>
<proteinExistence type="predicted"/>
<protein>
    <recommendedName>
        <fullName evidence="4">Glycosyltransferase RgtA/B/C/D-like domain-containing protein</fullName>
    </recommendedName>
</protein>
<feature type="transmembrane region" description="Helical" evidence="1">
    <location>
        <begin position="211"/>
        <end position="233"/>
    </location>
</feature>
<organism evidence="2 3">
    <name type="scientific">Kitasatospora paranensis</name>
    <dbReference type="NCBI Taxonomy" id="258053"/>
    <lineage>
        <taxon>Bacteria</taxon>
        <taxon>Bacillati</taxon>
        <taxon>Actinomycetota</taxon>
        <taxon>Actinomycetes</taxon>
        <taxon>Kitasatosporales</taxon>
        <taxon>Streptomycetaceae</taxon>
        <taxon>Kitasatospora</taxon>
    </lineage>
</organism>
<evidence type="ECO:0008006" key="4">
    <source>
        <dbReference type="Google" id="ProtNLM"/>
    </source>
</evidence>
<feature type="transmembrane region" description="Helical" evidence="1">
    <location>
        <begin position="185"/>
        <end position="205"/>
    </location>
</feature>
<feature type="transmembrane region" description="Helical" evidence="1">
    <location>
        <begin position="26"/>
        <end position="46"/>
    </location>
</feature>
<dbReference type="Proteomes" id="UP001596435">
    <property type="component" value="Unassembled WGS sequence"/>
</dbReference>
<sequence length="488" mass="53240">MTALLDEPTAEGSDRARHARRVPDRWRLPLAVGVGVQVVLLAWWAAFYPGLTSYDSAAYVGQVTSGYWSSEHSVAYNALVWLALHVPGKLAVLTLGQTVLASAALAYTCTAMRALGARGRLTAPIALLIAVAPPTGAFVVYIWKDVPFTLCAVLVFAASVRLVARRAGRFDWWMLTLGMIGLGQFRNNGLGVALIAGLALIVAIRGRRLRLTVVTVVAVGLSLLCQLVVFPAIGIKQPAKSSVYSLNYHDVAVAYAAQPDLFGAADKAVMAQVTPLADWTRGGSNCYVSDQLVLAWNFDRPAAERVNDRLMEIWTKVAKKRPDLIAQARICRGHIAWSPFPGPAALNAYTWIASPAVTPKELYGVAAPGTPMASNPNRFALYSHPVSFKLRHAAEFWYNLSKTKQLDWLLFRGATWCYLAYAAIVLFARSRRMRAAYALAGTLVGFQLTVLAANPAPLYRYMVGPLFIAPFCLALLPARRQRAQERRG</sequence>
<name>A0ABW2FZR4_9ACTN</name>
<keyword evidence="3" id="KW-1185">Reference proteome</keyword>
<gene>
    <name evidence="2" type="ORF">ACFQMG_17310</name>
</gene>
<keyword evidence="1" id="KW-1133">Transmembrane helix</keyword>
<feature type="transmembrane region" description="Helical" evidence="1">
    <location>
        <begin position="121"/>
        <end position="140"/>
    </location>
</feature>
<feature type="transmembrane region" description="Helical" evidence="1">
    <location>
        <begin position="90"/>
        <end position="109"/>
    </location>
</feature>
<keyword evidence="1" id="KW-0472">Membrane</keyword>
<feature type="transmembrane region" description="Helical" evidence="1">
    <location>
        <begin position="435"/>
        <end position="453"/>
    </location>
</feature>
<evidence type="ECO:0000313" key="3">
    <source>
        <dbReference type="Proteomes" id="UP001596435"/>
    </source>
</evidence>
<evidence type="ECO:0000313" key="2">
    <source>
        <dbReference type="EMBL" id="MFC7181316.1"/>
    </source>
</evidence>
<accession>A0ABW2FZR4</accession>